<evidence type="ECO:0000313" key="2">
    <source>
        <dbReference type="Proteomes" id="UP000286997"/>
    </source>
</evidence>
<dbReference type="EMBL" id="SACP01000036">
    <property type="protein sequence ID" value="RVU14071.1"/>
    <property type="molecule type" value="Genomic_DNA"/>
</dbReference>
<reference evidence="1 2" key="1">
    <citation type="submission" date="2019-01" db="EMBL/GenBank/DDBJ databases">
        <authorList>
            <person name="Chen W.-M."/>
        </authorList>
    </citation>
    <scope>NUCLEOTIDE SEQUENCE [LARGE SCALE GENOMIC DNA]</scope>
    <source>
        <strain evidence="1 2">TER-1</strain>
    </source>
</reference>
<proteinExistence type="predicted"/>
<name>A0A3S2V4J5_9HYPH</name>
<sequence length="155" mass="17317">MSTDPRPLPATYAAIVFKGPDLDPQLISAILDTEPTLSYRRGEDHVVAGKPLQRQFGIWIYSTKNRVQSTSLKQHLAALERIIIGEISPWPERALGKVQDLMKEPGMEFRVDVFWYGAADAKLPEISRSFRYVVSAAGGTIETDFHRDDEATEAA</sequence>
<dbReference type="Pfam" id="PF14106">
    <property type="entry name" value="DUF4279"/>
    <property type="match status" value="1"/>
</dbReference>
<dbReference type="RefSeq" id="WP_127733576.1">
    <property type="nucleotide sequence ID" value="NZ_SACP01000036.1"/>
</dbReference>
<dbReference type="AlphaFoldDB" id="A0A3S2V4J5"/>
<dbReference type="InterPro" id="IPR025459">
    <property type="entry name" value="DUF4279"/>
</dbReference>
<dbReference type="Proteomes" id="UP000286997">
    <property type="component" value="Unassembled WGS sequence"/>
</dbReference>
<gene>
    <name evidence="1" type="ORF">EOE48_24860</name>
</gene>
<dbReference type="OrthoDB" id="9831141at2"/>
<accession>A0A3S2V4J5</accession>
<keyword evidence="2" id="KW-1185">Reference proteome</keyword>
<protein>
    <submittedName>
        <fullName evidence="1">DUF4279 domain-containing protein</fullName>
    </submittedName>
</protein>
<evidence type="ECO:0000313" key="1">
    <source>
        <dbReference type="EMBL" id="RVU14071.1"/>
    </source>
</evidence>
<organism evidence="1 2">
    <name type="scientific">Methylobacterium oryzihabitans</name>
    <dbReference type="NCBI Taxonomy" id="2499852"/>
    <lineage>
        <taxon>Bacteria</taxon>
        <taxon>Pseudomonadati</taxon>
        <taxon>Pseudomonadota</taxon>
        <taxon>Alphaproteobacteria</taxon>
        <taxon>Hyphomicrobiales</taxon>
        <taxon>Methylobacteriaceae</taxon>
        <taxon>Methylobacterium</taxon>
    </lineage>
</organism>
<comment type="caution">
    <text evidence="1">The sequence shown here is derived from an EMBL/GenBank/DDBJ whole genome shotgun (WGS) entry which is preliminary data.</text>
</comment>